<name>A0ACD6ADT9_AVESA</name>
<sequence>MAIEALGALRRSLGEWEWDCLADRAGPRPFSLRPAFPGRTREPGFGLGSPDQNSVKSRRKQEGSWWSGWEEDEGALLQRLRGGGGGVGSIDDLGGEANRGSSDSDMSAMDCSSDESSELSDTDIGDYAEKVYKDLKSGKLVARLGTDRFRCPFCPGKKKQDYRYNELLQHAIGVGASNRAAKVKANHQALANLLKTDHADAAGSLPVRQAEALFNPPKPVQDRELFVWPWMGILANVPAEQTEKGGATVMQQLDHFRPSQCKAVHSSNGYTGFVVIHFEKDWIGFKDALAFHNHYKSRHLGKMDWNESSRRGKHIFGWLAKQEDYNSDDPVGRLLSESGELKTVSELQLELSRKTETLITSLTNQISAKSKYLLELECKCNQNDLALQRAMEDSDSLHQRYNEEMRNMQSNAREHSRRIVQETDQLRKQLDEKESAIKRRAKQLNEIVAQTDMERRKLENERKKNDGQNDSLHMARIEQKKANEGVRILVEKHKKEKEAALNKILMLEEQLDKKQKLELDIEQLRGKLEVVKHMEGEGVDVKKRTEELTKELDERIDAMENLDELNQALIIKERMTNDELQDARKELIKGLADLLNPRSNIVIKRMGELDEKAFVRACKERYGAEAETKALELCSLWQDYLRDANWHPFKMVATGETYKQIINEGDEKLVGLKEQLGEEVYKAVTTALLEINEYNASGSYVVSELWNNKENKKASMGEVVEHILKQWKVQKRKR</sequence>
<proteinExistence type="predicted"/>
<accession>A0ACD6ADT9</accession>
<dbReference type="EnsemblPlants" id="AVESA.00010b.r2.7DG1344700.2">
    <property type="protein sequence ID" value="AVESA.00010b.r2.7DG1344700.2.CDS"/>
    <property type="gene ID" value="AVESA.00010b.r2.7DG1344700"/>
</dbReference>
<dbReference type="Proteomes" id="UP001732700">
    <property type="component" value="Chromosome 7D"/>
</dbReference>
<organism evidence="1 2">
    <name type="scientific">Avena sativa</name>
    <name type="common">Oat</name>
    <dbReference type="NCBI Taxonomy" id="4498"/>
    <lineage>
        <taxon>Eukaryota</taxon>
        <taxon>Viridiplantae</taxon>
        <taxon>Streptophyta</taxon>
        <taxon>Embryophyta</taxon>
        <taxon>Tracheophyta</taxon>
        <taxon>Spermatophyta</taxon>
        <taxon>Magnoliopsida</taxon>
        <taxon>Liliopsida</taxon>
        <taxon>Poales</taxon>
        <taxon>Poaceae</taxon>
        <taxon>BOP clade</taxon>
        <taxon>Pooideae</taxon>
        <taxon>Poodae</taxon>
        <taxon>Poeae</taxon>
        <taxon>Poeae Chloroplast Group 1 (Aveneae type)</taxon>
        <taxon>Aveninae</taxon>
        <taxon>Avena</taxon>
    </lineage>
</organism>
<keyword evidence="2" id="KW-1185">Reference proteome</keyword>
<reference evidence="1" key="2">
    <citation type="submission" date="2025-09" db="UniProtKB">
        <authorList>
            <consortium name="EnsemblPlants"/>
        </authorList>
    </citation>
    <scope>IDENTIFICATION</scope>
</reference>
<evidence type="ECO:0000313" key="2">
    <source>
        <dbReference type="Proteomes" id="UP001732700"/>
    </source>
</evidence>
<evidence type="ECO:0000313" key="1">
    <source>
        <dbReference type="EnsemblPlants" id="AVESA.00010b.r2.7DG1344700.2.CDS"/>
    </source>
</evidence>
<protein>
    <submittedName>
        <fullName evidence="1">Uncharacterized protein</fullName>
    </submittedName>
</protein>
<reference evidence="1" key="1">
    <citation type="submission" date="2021-05" db="EMBL/GenBank/DDBJ databases">
        <authorList>
            <person name="Scholz U."/>
            <person name="Mascher M."/>
            <person name="Fiebig A."/>
        </authorList>
    </citation>
    <scope>NUCLEOTIDE SEQUENCE [LARGE SCALE GENOMIC DNA]</scope>
</reference>